<dbReference type="Proteomes" id="UP001271263">
    <property type="component" value="Unassembled WGS sequence"/>
</dbReference>
<comment type="caution">
    <text evidence="5">The sequence shown here is derived from an EMBL/GenBank/DDBJ whole genome shotgun (WGS) entry which is preliminary data.</text>
</comment>
<feature type="repeat" description="TPR" evidence="3">
    <location>
        <begin position="335"/>
        <end position="368"/>
    </location>
</feature>
<evidence type="ECO:0000313" key="6">
    <source>
        <dbReference type="EMBL" id="MDW4824656.1"/>
    </source>
</evidence>
<protein>
    <submittedName>
        <fullName evidence="5">Tetratricopeptide repeat protein</fullName>
    </submittedName>
</protein>
<organism evidence="5 7">
    <name type="scientific">Shewanella fidelis</name>
    <dbReference type="NCBI Taxonomy" id="173509"/>
    <lineage>
        <taxon>Bacteria</taxon>
        <taxon>Pseudomonadati</taxon>
        <taxon>Pseudomonadota</taxon>
        <taxon>Gammaproteobacteria</taxon>
        <taxon>Alteromonadales</taxon>
        <taxon>Shewanellaceae</taxon>
        <taxon>Shewanella</taxon>
    </lineage>
</organism>
<reference evidence="5" key="2">
    <citation type="submission" date="2022-11" db="EMBL/GenBank/DDBJ databases">
        <title>Prophages regulate Shewanella fidelis motility and biofilm formation: implications for gut colonization dynamics in Ciona robusta.</title>
        <authorList>
            <person name="Natarajan O."/>
            <person name="Gibboney S.L."/>
            <person name="Young M.N."/>
            <person name="Lim S.J."/>
            <person name="Pluta N."/>
            <person name="Atkinson C.G.F."/>
            <person name="Leigh B.A."/>
            <person name="Liberti A."/>
            <person name="Kees E."/>
            <person name="Breitbart M."/>
            <person name="Gralnick J."/>
            <person name="Dishaw L.J."/>
        </authorList>
    </citation>
    <scope>NUCLEOTIDE SEQUENCE</scope>
    <source>
        <strain evidence="5">3313</strain>
    </source>
</reference>
<dbReference type="AlphaFoldDB" id="A0AAW8NI73"/>
<dbReference type="Pfam" id="PF14559">
    <property type="entry name" value="TPR_19"/>
    <property type="match status" value="1"/>
</dbReference>
<dbReference type="SMART" id="SM00028">
    <property type="entry name" value="TPR"/>
    <property type="match status" value="5"/>
</dbReference>
<proteinExistence type="predicted"/>
<dbReference type="PROSITE" id="PS50005">
    <property type="entry name" value="TPR"/>
    <property type="match status" value="1"/>
</dbReference>
<feature type="signal peptide" evidence="4">
    <location>
        <begin position="1"/>
        <end position="25"/>
    </location>
</feature>
<dbReference type="SUPFAM" id="SSF48452">
    <property type="entry name" value="TPR-like"/>
    <property type="match status" value="1"/>
</dbReference>
<evidence type="ECO:0000313" key="5">
    <source>
        <dbReference type="EMBL" id="MDR8522577.1"/>
    </source>
</evidence>
<accession>A0AAW8NI73</accession>
<evidence type="ECO:0000256" key="2">
    <source>
        <dbReference type="ARBA" id="ARBA00022803"/>
    </source>
</evidence>
<reference evidence="6 8" key="1">
    <citation type="journal article" date="2022" name="bioRxiv">
        <title>Prophages regulate Shewanella fidelis 3313 motility and biofilm formation: implications for gut colonization dynamics in Ciona robusta.</title>
        <authorList>
            <person name="Natarajan O."/>
            <person name="Gibboney S.L."/>
            <person name="Young M.N."/>
            <person name="Lim S.J."/>
            <person name="Pluta N."/>
            <person name="Atkinson C.G."/>
            <person name="Leigh B.A."/>
            <person name="Liberti A."/>
            <person name="Kees E.D."/>
            <person name="Breitbart M."/>
            <person name="Gralnick J.A."/>
            <person name="Dishaw L.J."/>
        </authorList>
    </citation>
    <scope>NUCLEOTIDE SEQUENCE [LARGE SCALE GENOMIC DNA]</scope>
    <source>
        <strain evidence="6 8">JG4066</strain>
    </source>
</reference>
<dbReference type="PANTHER" id="PTHR44858:SF1">
    <property type="entry name" value="UDP-N-ACETYLGLUCOSAMINE--PEPTIDE N-ACETYLGLUCOSAMINYLTRANSFERASE SPINDLY-RELATED"/>
    <property type="match status" value="1"/>
</dbReference>
<keyword evidence="2 3" id="KW-0802">TPR repeat</keyword>
<name>A0AAW8NI73_9GAMM</name>
<feature type="chain" id="PRO_5043914214" evidence="4">
    <location>
        <begin position="26"/>
        <end position="456"/>
    </location>
</feature>
<dbReference type="EMBL" id="JAPMLE010000001">
    <property type="protein sequence ID" value="MDR8522577.1"/>
    <property type="molecule type" value="Genomic_DNA"/>
</dbReference>
<dbReference type="PANTHER" id="PTHR44858">
    <property type="entry name" value="TETRATRICOPEPTIDE REPEAT PROTEIN 6"/>
    <property type="match status" value="1"/>
</dbReference>
<dbReference type="Proteomes" id="UP001259340">
    <property type="component" value="Unassembled WGS sequence"/>
</dbReference>
<dbReference type="InterPro" id="IPR019734">
    <property type="entry name" value="TPR_rpt"/>
</dbReference>
<evidence type="ECO:0000256" key="1">
    <source>
        <dbReference type="ARBA" id="ARBA00022737"/>
    </source>
</evidence>
<dbReference type="EMBL" id="JAPMLD010000004">
    <property type="protein sequence ID" value="MDW4824656.1"/>
    <property type="molecule type" value="Genomic_DNA"/>
</dbReference>
<keyword evidence="4" id="KW-0732">Signal</keyword>
<evidence type="ECO:0000313" key="8">
    <source>
        <dbReference type="Proteomes" id="UP001271263"/>
    </source>
</evidence>
<dbReference type="InterPro" id="IPR050498">
    <property type="entry name" value="Ycf3"/>
</dbReference>
<keyword evidence="1" id="KW-0677">Repeat</keyword>
<dbReference type="Pfam" id="PF13432">
    <property type="entry name" value="TPR_16"/>
    <property type="match status" value="1"/>
</dbReference>
<evidence type="ECO:0000256" key="4">
    <source>
        <dbReference type="SAM" id="SignalP"/>
    </source>
</evidence>
<keyword evidence="8" id="KW-1185">Reference proteome</keyword>
<evidence type="ECO:0000313" key="7">
    <source>
        <dbReference type="Proteomes" id="UP001259340"/>
    </source>
</evidence>
<dbReference type="RefSeq" id="WP_310653893.1">
    <property type="nucleotide sequence ID" value="NZ_JAPMLA010000005.1"/>
</dbReference>
<sequence>MLNIKKLFVLSLKLLAVFSTMHAEASVNLSVPLPVPSFSTAPIGMHEPQVNVSGQQVLKQATRLLELQDLQAASIELRQGLGEHKPTNAALLYTLATIELQQNQTKSAVSSLNQALAALPDFTRAQSVLAGIYTQQGEFDMARPLLQAAIKRQASASLYGMLAYGYLKQQVYLAAKAAYQQAIVLDGLNNSYLKGLLQVNIALQEWSSAESILQTLLSQQTMEAELLLVRANIAQHRGEDIAAINSLQLALSLNGKTSSQTNNIRWQLAQMYLKVGAFGSANQTLTSLVNQETLPEPKQIVVALDYLLIMGQAKQVKQLASSLLSNPAANQSFQSELWMLLGRAELTFQRDANAASAFAKAVKANPLNGEAYIQQALLLRSSNQQQAQILLARAADIETSAVRALTLQAQILLDIKAYDRALLALTKAYRLAPDTHGLKENLSSVERLVQLAQTQL</sequence>
<gene>
    <name evidence="5" type="ORF">OS133_02550</name>
    <name evidence="6" type="ORF">OS134_11360</name>
</gene>
<dbReference type="InterPro" id="IPR011990">
    <property type="entry name" value="TPR-like_helical_dom_sf"/>
</dbReference>
<evidence type="ECO:0000256" key="3">
    <source>
        <dbReference type="PROSITE-ProRule" id="PRU00339"/>
    </source>
</evidence>
<dbReference type="Gene3D" id="1.25.40.10">
    <property type="entry name" value="Tetratricopeptide repeat domain"/>
    <property type="match status" value="2"/>
</dbReference>